<reference evidence="1 2" key="1">
    <citation type="submission" date="2019-08" db="EMBL/GenBank/DDBJ databases">
        <title>Deep-cultivation of Planctomycetes and their phenomic and genomic characterization uncovers novel biology.</title>
        <authorList>
            <person name="Wiegand S."/>
            <person name="Jogler M."/>
            <person name="Boedeker C."/>
            <person name="Pinto D."/>
            <person name="Vollmers J."/>
            <person name="Rivas-Marin E."/>
            <person name="Kohn T."/>
            <person name="Peeters S.H."/>
            <person name="Heuer A."/>
            <person name="Rast P."/>
            <person name="Oberbeckmann S."/>
            <person name="Bunk B."/>
            <person name="Jeske O."/>
            <person name="Meyerdierks A."/>
            <person name="Storesund J.E."/>
            <person name="Kallscheuer N."/>
            <person name="Luecker S."/>
            <person name="Lage O.M."/>
            <person name="Pohl T."/>
            <person name="Merkel B.J."/>
            <person name="Hornburger P."/>
            <person name="Mueller R.-W."/>
            <person name="Bruemmer F."/>
            <person name="Labrenz M."/>
            <person name="Spormann A.M."/>
            <person name="Op den Camp H."/>
            <person name="Overmann J."/>
            <person name="Amann R."/>
            <person name="Jetten M.S.M."/>
            <person name="Mascher T."/>
            <person name="Medema M.H."/>
            <person name="Devos D.P."/>
            <person name="Kaster A.-K."/>
            <person name="Ovreas L."/>
            <person name="Rohde M."/>
            <person name="Galperin M.Y."/>
            <person name="Jogler C."/>
        </authorList>
    </citation>
    <scope>NUCLEOTIDE SEQUENCE [LARGE SCALE GENOMIC DNA]</scope>
    <source>
        <strain evidence="1 2">OJF2</strain>
    </source>
</reference>
<gene>
    <name evidence="1" type="ORF">OJF2_65400</name>
</gene>
<evidence type="ECO:0000313" key="2">
    <source>
        <dbReference type="Proteomes" id="UP000324233"/>
    </source>
</evidence>
<dbReference type="EMBL" id="CP042997">
    <property type="protein sequence ID" value="QEH37944.1"/>
    <property type="molecule type" value="Genomic_DNA"/>
</dbReference>
<proteinExistence type="predicted"/>
<keyword evidence="2" id="KW-1185">Reference proteome</keyword>
<sequence length="33" mass="3870">MHRQIRRENNVLFRAAVALERSLRGRAEPVLPI</sequence>
<evidence type="ECO:0000313" key="1">
    <source>
        <dbReference type="EMBL" id="QEH37944.1"/>
    </source>
</evidence>
<dbReference type="Proteomes" id="UP000324233">
    <property type="component" value="Chromosome"/>
</dbReference>
<accession>A0A5B9WCE7</accession>
<dbReference type="KEGG" id="agv:OJF2_65400"/>
<organism evidence="1 2">
    <name type="scientific">Aquisphaera giovannonii</name>
    <dbReference type="NCBI Taxonomy" id="406548"/>
    <lineage>
        <taxon>Bacteria</taxon>
        <taxon>Pseudomonadati</taxon>
        <taxon>Planctomycetota</taxon>
        <taxon>Planctomycetia</taxon>
        <taxon>Isosphaerales</taxon>
        <taxon>Isosphaeraceae</taxon>
        <taxon>Aquisphaera</taxon>
    </lineage>
</organism>
<protein>
    <submittedName>
        <fullName evidence="1">Uncharacterized protein</fullName>
    </submittedName>
</protein>
<name>A0A5B9WCE7_9BACT</name>
<dbReference type="AlphaFoldDB" id="A0A5B9WCE7"/>